<sequence>MWRARSTVWGITPDQADRVPLRFPGQYHDAETGPHYNHFRFYDPRTARYVSADPLGLGGGYAPHSCVRNPGTWFDPLGLTEDSPVGTVVNDRGVRVQIYSNDHAPPHAHVKGGGAETRIGQNGKPLEGDPELSRRQQQVVDDHIREIRNAIRRDMRRYRPCEGSGGGSS</sequence>
<evidence type="ECO:0000313" key="2">
    <source>
        <dbReference type="EMBL" id="MBB5800258.1"/>
    </source>
</evidence>
<dbReference type="AlphaFoldDB" id="A0A7W9HE44"/>
<protein>
    <submittedName>
        <fullName evidence="2">RHS repeat-associated protein</fullName>
    </submittedName>
</protein>
<dbReference type="NCBIfam" id="TIGR03696">
    <property type="entry name" value="Rhs_assc_core"/>
    <property type="match status" value="1"/>
</dbReference>
<reference evidence="2 3" key="1">
    <citation type="submission" date="2020-08" db="EMBL/GenBank/DDBJ databases">
        <title>Sequencing the genomes of 1000 actinobacteria strains.</title>
        <authorList>
            <person name="Klenk H.-P."/>
        </authorList>
    </citation>
    <scope>NUCLEOTIDE SEQUENCE [LARGE SCALE GENOMIC DNA]</scope>
    <source>
        <strain evidence="2 3">DSM 45486</strain>
    </source>
</reference>
<dbReference type="Proteomes" id="UP000552097">
    <property type="component" value="Unassembled WGS sequence"/>
</dbReference>
<evidence type="ECO:0000313" key="3">
    <source>
        <dbReference type="Proteomes" id="UP000552097"/>
    </source>
</evidence>
<dbReference type="InterPro" id="IPR022385">
    <property type="entry name" value="Rhs_assc_core"/>
</dbReference>
<proteinExistence type="predicted"/>
<dbReference type="PANTHER" id="PTHR32305:SF15">
    <property type="entry name" value="PROTEIN RHSA-RELATED"/>
    <property type="match status" value="1"/>
</dbReference>
<dbReference type="PRINTS" id="PR00394">
    <property type="entry name" value="RHSPROTEIN"/>
</dbReference>
<dbReference type="InterPro" id="IPR025427">
    <property type="entry name" value="DUF4160"/>
</dbReference>
<gene>
    <name evidence="2" type="ORF">F4560_000026</name>
</gene>
<evidence type="ECO:0000256" key="1">
    <source>
        <dbReference type="SAM" id="MobiDB-lite"/>
    </source>
</evidence>
<comment type="caution">
    <text evidence="2">The sequence shown here is derived from an EMBL/GenBank/DDBJ whole genome shotgun (WGS) entry which is preliminary data.</text>
</comment>
<dbReference type="Gene3D" id="2.180.10.10">
    <property type="entry name" value="RHS repeat-associated core"/>
    <property type="match status" value="1"/>
</dbReference>
<keyword evidence="3" id="KW-1185">Reference proteome</keyword>
<dbReference type="PANTHER" id="PTHR32305">
    <property type="match status" value="1"/>
</dbReference>
<accession>A0A7W9HE44</accession>
<dbReference type="Pfam" id="PF13711">
    <property type="entry name" value="DUF4160"/>
    <property type="match status" value="1"/>
</dbReference>
<name>A0A7W9HE44_9PSEU</name>
<organism evidence="2 3">
    <name type="scientific">Saccharothrix ecbatanensis</name>
    <dbReference type="NCBI Taxonomy" id="1105145"/>
    <lineage>
        <taxon>Bacteria</taxon>
        <taxon>Bacillati</taxon>
        <taxon>Actinomycetota</taxon>
        <taxon>Actinomycetes</taxon>
        <taxon>Pseudonocardiales</taxon>
        <taxon>Pseudonocardiaceae</taxon>
        <taxon>Saccharothrix</taxon>
    </lineage>
</organism>
<feature type="region of interest" description="Disordered" evidence="1">
    <location>
        <begin position="103"/>
        <end position="139"/>
    </location>
</feature>
<dbReference type="InterPro" id="IPR050708">
    <property type="entry name" value="T6SS_VgrG/RHS"/>
</dbReference>
<dbReference type="EMBL" id="JACHMO010000001">
    <property type="protein sequence ID" value="MBB5800258.1"/>
    <property type="molecule type" value="Genomic_DNA"/>
</dbReference>